<dbReference type="GO" id="GO:0004817">
    <property type="term" value="F:cysteine-tRNA ligase activity"/>
    <property type="evidence" value="ECO:0007669"/>
    <property type="project" value="UniProtKB-UniRule"/>
</dbReference>
<sequence>MKLYNTLTRQKEEFIPLEEGKVKMYSCGPTVYNFFHIGNARPFIMFDVLRRYLEYLGYDVKFVQNFTDVDDKIIQRANEEGISPFEVGQKYIDEYFIDADGLGIKRADVYPRVTETIDDIIEFVKGLIEKGYAYEVNGDVYYDSHKFGDYGKLSGQNLDELEIGARIDINENKRHPADFVLWKAKKEGEPGWMSPWGEGRPGWHIECSVMSKKHLGETIDIHSGGQDLIFPHHENEIAQSEAFSGKPFAKYWVHNGYININNEKMSKSKGNFFTVRDISNQIDLEIVRFFMLSAHYRSPINYSEELLMQAKAGLERLYNTKEKLQFMIQNATLDASPADSELIAELEGFKERFKQNMDDDLNTADAISVIFELSRFINTKLDEAVSREFMEKSMELFKELTGVLNIVCKDSQDELLDEEIESLIQERLDARKNKDFKRSDEIRDLLKEKGIVLEDTRQGTKWKRA</sequence>
<comment type="cofactor">
    <cofactor evidence="13">
        <name>Zn(2+)</name>
        <dbReference type="ChEBI" id="CHEBI:29105"/>
    </cofactor>
    <text evidence="13">Binds 1 zinc ion per subunit.</text>
</comment>
<keyword evidence="9 13" id="KW-0067">ATP-binding</keyword>
<feature type="binding site" evidence="13">
    <location>
        <position position="236"/>
    </location>
    <ligand>
        <name>Zn(2+)</name>
        <dbReference type="ChEBI" id="CHEBI:29105"/>
    </ligand>
</feature>
<dbReference type="EC" id="6.1.1.16" evidence="13"/>
<dbReference type="CDD" id="cd07963">
    <property type="entry name" value="Anticodon_Ia_Cys"/>
    <property type="match status" value="1"/>
</dbReference>
<evidence type="ECO:0000313" key="16">
    <source>
        <dbReference type="Proteomes" id="UP000019591"/>
    </source>
</evidence>
<reference evidence="15 16" key="1">
    <citation type="journal article" date="2014" name="Genome Announc.">
        <title>Complete Genome Sequence of Amino Acid-Utilizing Eubacterium acidaminophilum al-2 (DSM 3953).</title>
        <authorList>
            <person name="Poehlein A."/>
            <person name="Andreesen J.R."/>
            <person name="Daniel R."/>
        </authorList>
    </citation>
    <scope>NUCLEOTIDE SEQUENCE [LARGE SCALE GENOMIC DNA]</scope>
    <source>
        <strain evidence="15 16">DSM 3953</strain>
    </source>
</reference>
<evidence type="ECO:0000256" key="8">
    <source>
        <dbReference type="ARBA" id="ARBA00022833"/>
    </source>
</evidence>
<keyword evidence="8 13" id="KW-0862">Zinc</keyword>
<dbReference type="InterPro" id="IPR032678">
    <property type="entry name" value="tRNA-synt_1_cat_dom"/>
</dbReference>
<dbReference type="Proteomes" id="UP000019591">
    <property type="component" value="Chromosome"/>
</dbReference>
<organism evidence="15 16">
    <name type="scientific">Peptoclostridium acidaminophilum DSM 3953</name>
    <dbReference type="NCBI Taxonomy" id="1286171"/>
    <lineage>
        <taxon>Bacteria</taxon>
        <taxon>Bacillati</taxon>
        <taxon>Bacillota</taxon>
        <taxon>Clostridia</taxon>
        <taxon>Peptostreptococcales</taxon>
        <taxon>Peptoclostridiaceae</taxon>
        <taxon>Peptoclostridium</taxon>
    </lineage>
</organism>
<keyword evidence="4 13" id="KW-0963">Cytoplasm</keyword>
<dbReference type="PATRIC" id="fig|1286171.3.peg.102"/>
<dbReference type="STRING" id="1286171.EAL2_c01350"/>
<evidence type="ECO:0000256" key="9">
    <source>
        <dbReference type="ARBA" id="ARBA00022840"/>
    </source>
</evidence>
<keyword evidence="16" id="KW-1185">Reference proteome</keyword>
<dbReference type="InterPro" id="IPR015803">
    <property type="entry name" value="Cys-tRNA-ligase"/>
</dbReference>
<keyword evidence="10 13" id="KW-0648">Protein biosynthesis</keyword>
<dbReference type="Pfam" id="PF01406">
    <property type="entry name" value="tRNA-synt_1e"/>
    <property type="match status" value="1"/>
</dbReference>
<keyword evidence="6 13" id="KW-0479">Metal-binding</keyword>
<dbReference type="KEGG" id="eac:EAL2_c01350"/>
<dbReference type="Pfam" id="PF23493">
    <property type="entry name" value="CysS_C"/>
    <property type="match status" value="1"/>
</dbReference>
<dbReference type="RefSeq" id="WP_025434514.1">
    <property type="nucleotide sequence ID" value="NZ_CP007452.1"/>
</dbReference>
<dbReference type="Gene3D" id="3.40.50.620">
    <property type="entry name" value="HUPs"/>
    <property type="match status" value="1"/>
</dbReference>
<dbReference type="HOGENOM" id="CLU_013528_0_1_9"/>
<dbReference type="SUPFAM" id="SSF52374">
    <property type="entry name" value="Nucleotidylyl transferase"/>
    <property type="match status" value="1"/>
</dbReference>
<dbReference type="EMBL" id="CP007452">
    <property type="protein sequence ID" value="AHM55469.1"/>
    <property type="molecule type" value="Genomic_DNA"/>
</dbReference>
<evidence type="ECO:0000256" key="7">
    <source>
        <dbReference type="ARBA" id="ARBA00022741"/>
    </source>
</evidence>
<gene>
    <name evidence="13 15" type="primary">cysS</name>
    <name evidence="15" type="ORF">EAL2_c01350</name>
</gene>
<dbReference type="Pfam" id="PF09190">
    <property type="entry name" value="DALR_2"/>
    <property type="match status" value="1"/>
</dbReference>
<dbReference type="PANTHER" id="PTHR10890:SF3">
    <property type="entry name" value="CYSTEINE--TRNA LIGASE, CYTOPLASMIC"/>
    <property type="match status" value="1"/>
</dbReference>
<evidence type="ECO:0000256" key="12">
    <source>
        <dbReference type="ARBA" id="ARBA00047398"/>
    </source>
</evidence>
<accession>W8T160</accession>
<evidence type="ECO:0000256" key="11">
    <source>
        <dbReference type="ARBA" id="ARBA00023146"/>
    </source>
</evidence>
<evidence type="ECO:0000313" key="15">
    <source>
        <dbReference type="EMBL" id="AHM55469.1"/>
    </source>
</evidence>
<dbReference type="PRINTS" id="PR00983">
    <property type="entry name" value="TRNASYNTHCYS"/>
</dbReference>
<dbReference type="CDD" id="cd00672">
    <property type="entry name" value="CysRS_core"/>
    <property type="match status" value="1"/>
</dbReference>
<evidence type="ECO:0000256" key="2">
    <source>
        <dbReference type="ARBA" id="ARBA00005594"/>
    </source>
</evidence>
<feature type="domain" description="Cysteinyl-tRNA synthetase class Ia DALR" evidence="14">
    <location>
        <begin position="352"/>
        <end position="416"/>
    </location>
</feature>
<evidence type="ECO:0000256" key="3">
    <source>
        <dbReference type="ARBA" id="ARBA00011245"/>
    </source>
</evidence>
<dbReference type="InterPro" id="IPR015273">
    <property type="entry name" value="Cys-tRNA-synt_Ia_DALR"/>
</dbReference>
<dbReference type="InterPro" id="IPR056411">
    <property type="entry name" value="CysS_C"/>
</dbReference>
<comment type="catalytic activity">
    <reaction evidence="12 13">
        <text>tRNA(Cys) + L-cysteine + ATP = L-cysteinyl-tRNA(Cys) + AMP + diphosphate</text>
        <dbReference type="Rhea" id="RHEA:17773"/>
        <dbReference type="Rhea" id="RHEA-COMP:9661"/>
        <dbReference type="Rhea" id="RHEA-COMP:9679"/>
        <dbReference type="ChEBI" id="CHEBI:30616"/>
        <dbReference type="ChEBI" id="CHEBI:33019"/>
        <dbReference type="ChEBI" id="CHEBI:35235"/>
        <dbReference type="ChEBI" id="CHEBI:78442"/>
        <dbReference type="ChEBI" id="CHEBI:78517"/>
        <dbReference type="ChEBI" id="CHEBI:456215"/>
        <dbReference type="EC" id="6.1.1.16"/>
    </reaction>
</comment>
<feature type="short sequence motif" description="'KMSKS' region" evidence="13">
    <location>
        <begin position="264"/>
        <end position="268"/>
    </location>
</feature>
<comment type="subcellular location">
    <subcellularLocation>
        <location evidence="1 13">Cytoplasm</location>
    </subcellularLocation>
</comment>
<dbReference type="OrthoDB" id="9815130at2"/>
<dbReference type="HAMAP" id="MF_00041">
    <property type="entry name" value="Cys_tRNA_synth"/>
    <property type="match status" value="1"/>
</dbReference>
<dbReference type="GO" id="GO:0005829">
    <property type="term" value="C:cytosol"/>
    <property type="evidence" value="ECO:0007669"/>
    <property type="project" value="TreeGrafter"/>
</dbReference>
<evidence type="ECO:0000256" key="10">
    <source>
        <dbReference type="ARBA" id="ARBA00022917"/>
    </source>
</evidence>
<feature type="binding site" evidence="13">
    <location>
        <position position="27"/>
    </location>
    <ligand>
        <name>Zn(2+)</name>
        <dbReference type="ChEBI" id="CHEBI:29105"/>
    </ligand>
</feature>
<evidence type="ECO:0000256" key="4">
    <source>
        <dbReference type="ARBA" id="ARBA00022490"/>
    </source>
</evidence>
<dbReference type="eggNOG" id="COG0215">
    <property type="taxonomic scope" value="Bacteria"/>
</dbReference>
<dbReference type="InterPro" id="IPR024909">
    <property type="entry name" value="Cys-tRNA/MSH_ligase"/>
</dbReference>
<dbReference type="Gene3D" id="1.20.120.1910">
    <property type="entry name" value="Cysteine-tRNA ligase, C-terminal anti-codon recognition domain"/>
    <property type="match status" value="1"/>
</dbReference>
<comment type="similarity">
    <text evidence="2 13">Belongs to the class-I aminoacyl-tRNA synthetase family.</text>
</comment>
<dbReference type="InterPro" id="IPR014729">
    <property type="entry name" value="Rossmann-like_a/b/a_fold"/>
</dbReference>
<keyword evidence="5 13" id="KW-0436">Ligase</keyword>
<dbReference type="NCBIfam" id="TIGR00435">
    <property type="entry name" value="cysS"/>
    <property type="match status" value="1"/>
</dbReference>
<proteinExistence type="inferred from homology"/>
<dbReference type="GO" id="GO:0005524">
    <property type="term" value="F:ATP binding"/>
    <property type="evidence" value="ECO:0007669"/>
    <property type="project" value="UniProtKB-UniRule"/>
</dbReference>
<keyword evidence="7 13" id="KW-0547">Nucleotide-binding</keyword>
<keyword evidence="11 13" id="KW-0030">Aminoacyl-tRNA synthetase</keyword>
<feature type="binding site" evidence="13">
    <location>
        <position position="267"/>
    </location>
    <ligand>
        <name>ATP</name>
        <dbReference type="ChEBI" id="CHEBI:30616"/>
    </ligand>
</feature>
<dbReference type="PANTHER" id="PTHR10890">
    <property type="entry name" value="CYSTEINYL-TRNA SYNTHETASE"/>
    <property type="match status" value="1"/>
</dbReference>
<feature type="short sequence motif" description="'HIGH' region" evidence="13">
    <location>
        <begin position="29"/>
        <end position="39"/>
    </location>
</feature>
<feature type="binding site" evidence="13">
    <location>
        <position position="232"/>
    </location>
    <ligand>
        <name>Zn(2+)</name>
        <dbReference type="ChEBI" id="CHEBI:29105"/>
    </ligand>
</feature>
<evidence type="ECO:0000256" key="6">
    <source>
        <dbReference type="ARBA" id="ARBA00022723"/>
    </source>
</evidence>
<dbReference type="AlphaFoldDB" id="W8T160"/>
<evidence type="ECO:0000256" key="13">
    <source>
        <dbReference type="HAMAP-Rule" id="MF_00041"/>
    </source>
</evidence>
<dbReference type="FunFam" id="3.40.50.620:FF:000009">
    <property type="entry name" value="Cysteine--tRNA ligase"/>
    <property type="match status" value="1"/>
</dbReference>
<feature type="binding site" evidence="13">
    <location>
        <position position="207"/>
    </location>
    <ligand>
        <name>Zn(2+)</name>
        <dbReference type="ChEBI" id="CHEBI:29105"/>
    </ligand>
</feature>
<protein>
    <recommendedName>
        <fullName evidence="13">Cysteine--tRNA ligase</fullName>
        <ecNumber evidence="13">6.1.1.16</ecNumber>
    </recommendedName>
    <alternativeName>
        <fullName evidence="13">Cysteinyl-tRNA synthetase</fullName>
        <shortName evidence="13">CysRS</shortName>
    </alternativeName>
</protein>
<dbReference type="InterPro" id="IPR009080">
    <property type="entry name" value="tRNAsynth_Ia_anticodon-bd"/>
</dbReference>
<dbReference type="GO" id="GO:0006423">
    <property type="term" value="P:cysteinyl-tRNA aminoacylation"/>
    <property type="evidence" value="ECO:0007669"/>
    <property type="project" value="UniProtKB-UniRule"/>
</dbReference>
<evidence type="ECO:0000256" key="5">
    <source>
        <dbReference type="ARBA" id="ARBA00022598"/>
    </source>
</evidence>
<evidence type="ECO:0000256" key="1">
    <source>
        <dbReference type="ARBA" id="ARBA00004496"/>
    </source>
</evidence>
<name>W8T160_PEPAC</name>
<comment type="subunit">
    <text evidence="3 13">Monomer.</text>
</comment>
<dbReference type="GO" id="GO:0008270">
    <property type="term" value="F:zinc ion binding"/>
    <property type="evidence" value="ECO:0007669"/>
    <property type="project" value="UniProtKB-UniRule"/>
</dbReference>
<evidence type="ECO:0000259" key="14">
    <source>
        <dbReference type="SMART" id="SM00840"/>
    </source>
</evidence>
<dbReference type="SUPFAM" id="SSF47323">
    <property type="entry name" value="Anticodon-binding domain of a subclass of class I aminoacyl-tRNA synthetases"/>
    <property type="match status" value="1"/>
</dbReference>
<dbReference type="SMART" id="SM00840">
    <property type="entry name" value="DALR_2"/>
    <property type="match status" value="1"/>
</dbReference>